<organism evidence="1">
    <name type="scientific">bioreactor metagenome</name>
    <dbReference type="NCBI Taxonomy" id="1076179"/>
    <lineage>
        <taxon>unclassified sequences</taxon>
        <taxon>metagenomes</taxon>
        <taxon>ecological metagenomes</taxon>
    </lineage>
</organism>
<gene>
    <name evidence="1" type="ORF">SDC9_113426</name>
</gene>
<name>A0A645BMQ0_9ZZZZ</name>
<accession>A0A645BMQ0</accession>
<comment type="caution">
    <text evidence="1">The sequence shown here is derived from an EMBL/GenBank/DDBJ whole genome shotgun (WGS) entry which is preliminary data.</text>
</comment>
<protein>
    <submittedName>
        <fullName evidence="1">Uncharacterized protein</fullName>
    </submittedName>
</protein>
<proteinExistence type="predicted"/>
<dbReference type="AlphaFoldDB" id="A0A645BMQ0"/>
<evidence type="ECO:0000313" key="1">
    <source>
        <dbReference type="EMBL" id="MPM66517.1"/>
    </source>
</evidence>
<sequence>MAVKAHFLNRTHHSVRHNPSEIRIMQGYSTGKCRTIKSCADIGSLKYIRCMSNYCKKCGFADIYLTNNKSVGIGVLFNLQHFSSYHACNFSAHFTPAFNLRTCECYIFNKILNVGIYVNIFL</sequence>
<dbReference type="EMBL" id="VSSQ01021135">
    <property type="protein sequence ID" value="MPM66517.1"/>
    <property type="molecule type" value="Genomic_DNA"/>
</dbReference>
<reference evidence="1" key="1">
    <citation type="submission" date="2019-08" db="EMBL/GenBank/DDBJ databases">
        <authorList>
            <person name="Kucharzyk K."/>
            <person name="Murdoch R.W."/>
            <person name="Higgins S."/>
            <person name="Loffler F."/>
        </authorList>
    </citation>
    <scope>NUCLEOTIDE SEQUENCE</scope>
</reference>